<feature type="domain" description="FecR N-terminal" evidence="2">
    <location>
        <begin position="15"/>
        <end position="57"/>
    </location>
</feature>
<gene>
    <name evidence="3" type="ORF">SAMN05216600_105102</name>
</gene>
<evidence type="ECO:0000259" key="2">
    <source>
        <dbReference type="Pfam" id="PF16220"/>
    </source>
</evidence>
<organism evidence="3 4">
    <name type="scientific">Pseudomonas cuatrocienegasensis</name>
    <dbReference type="NCBI Taxonomy" id="543360"/>
    <lineage>
        <taxon>Bacteria</taxon>
        <taxon>Pseudomonadati</taxon>
        <taxon>Pseudomonadota</taxon>
        <taxon>Gammaproteobacteria</taxon>
        <taxon>Pseudomonadales</taxon>
        <taxon>Pseudomonadaceae</taxon>
        <taxon>Pseudomonas</taxon>
    </lineage>
</organism>
<evidence type="ECO:0000313" key="3">
    <source>
        <dbReference type="EMBL" id="SEQ34318.1"/>
    </source>
</evidence>
<evidence type="ECO:0000313" key="4">
    <source>
        <dbReference type="Proteomes" id="UP000198512"/>
    </source>
</evidence>
<sequence length="329" mass="36698">MLSEEAHPLVSSIDEEAIEWVVRLTSGEASADTVAQYQAWADRSPEHAQAAANARALWIGLGKSLPSLPAEPPAPPTLAPGLAQPDARRSKRRSLQLSLAASVLVAVLMGTLYGYQRHDQNTEVGQQRLITLSDGSHVQLDTDTALDINFAVANRHISLARGEAYFDVQHNPQRPFIVDAGFGQIRVLGTAFSVRRDADNIWVTVTRGKVQVSSNAVHKPLYLTANQQLHFSETDRDPHINHVDTEQVLAWRTGQIQYENGSLGEVLQQLQRYDRRYWIIDKELADSLRISTSINLNNIDEWLKGLQTTLPLKVTQLGPIVWLRRNQTL</sequence>
<feature type="domain" description="FecR protein" evidence="1">
    <location>
        <begin position="121"/>
        <end position="211"/>
    </location>
</feature>
<dbReference type="Proteomes" id="UP000198512">
    <property type="component" value="Unassembled WGS sequence"/>
</dbReference>
<dbReference type="Pfam" id="PF04773">
    <property type="entry name" value="FecR"/>
    <property type="match status" value="1"/>
</dbReference>
<dbReference type="PIRSF" id="PIRSF018266">
    <property type="entry name" value="FecR"/>
    <property type="match status" value="1"/>
</dbReference>
<dbReference type="InterPro" id="IPR012373">
    <property type="entry name" value="Ferrdict_sens_TM"/>
</dbReference>
<dbReference type="EMBL" id="FOFP01000005">
    <property type="protein sequence ID" value="SEQ34318.1"/>
    <property type="molecule type" value="Genomic_DNA"/>
</dbReference>
<dbReference type="Pfam" id="PF16220">
    <property type="entry name" value="DUF4880"/>
    <property type="match status" value="1"/>
</dbReference>
<dbReference type="PANTHER" id="PTHR30273">
    <property type="entry name" value="PERIPLASMIC SIGNAL SENSOR AND SIGMA FACTOR ACTIVATOR FECR-RELATED"/>
    <property type="match status" value="1"/>
</dbReference>
<reference evidence="3 4" key="1">
    <citation type="submission" date="2016-10" db="EMBL/GenBank/DDBJ databases">
        <authorList>
            <person name="Varghese N."/>
            <person name="Submissions S."/>
        </authorList>
    </citation>
    <scope>NUCLEOTIDE SEQUENCE [LARGE SCALE GENOMIC DNA]</scope>
    <source>
        <strain evidence="3 4">CIP 109853</strain>
    </source>
</reference>
<dbReference type="Gene3D" id="2.60.120.1440">
    <property type="match status" value="1"/>
</dbReference>
<comment type="caution">
    <text evidence="3">The sequence shown here is derived from an EMBL/GenBank/DDBJ whole genome shotgun (WGS) entry which is preliminary data.</text>
</comment>
<name>A0ABY1B9Z7_9PSED</name>
<evidence type="ECO:0000259" key="1">
    <source>
        <dbReference type="Pfam" id="PF04773"/>
    </source>
</evidence>
<dbReference type="RefSeq" id="WP_069518293.1">
    <property type="nucleotide sequence ID" value="NZ_FOFP01000005.1"/>
</dbReference>
<protein>
    <submittedName>
        <fullName evidence="3">FecR family protein</fullName>
    </submittedName>
</protein>
<dbReference type="PANTHER" id="PTHR30273:SF2">
    <property type="entry name" value="PROTEIN FECR"/>
    <property type="match status" value="1"/>
</dbReference>
<proteinExistence type="predicted"/>
<dbReference type="InterPro" id="IPR006860">
    <property type="entry name" value="FecR"/>
</dbReference>
<keyword evidence="4" id="KW-1185">Reference proteome</keyword>
<dbReference type="Gene3D" id="3.55.50.30">
    <property type="match status" value="1"/>
</dbReference>
<dbReference type="InterPro" id="IPR032623">
    <property type="entry name" value="FecR_N"/>
</dbReference>
<accession>A0ABY1B9Z7</accession>